<protein>
    <recommendedName>
        <fullName evidence="3">Lipoprotein</fullName>
    </recommendedName>
</protein>
<organism evidence="1 2">
    <name type="scientific">Pseudoduganella ginsengisoli</name>
    <dbReference type="NCBI Taxonomy" id="1462440"/>
    <lineage>
        <taxon>Bacteria</taxon>
        <taxon>Pseudomonadati</taxon>
        <taxon>Pseudomonadota</taxon>
        <taxon>Betaproteobacteria</taxon>
        <taxon>Burkholderiales</taxon>
        <taxon>Oxalobacteraceae</taxon>
        <taxon>Telluria group</taxon>
        <taxon>Pseudoduganella</taxon>
    </lineage>
</organism>
<evidence type="ECO:0000313" key="2">
    <source>
        <dbReference type="Proteomes" id="UP000484015"/>
    </source>
</evidence>
<dbReference type="AlphaFoldDB" id="A0A6L6Q1N5"/>
<evidence type="ECO:0000313" key="1">
    <source>
        <dbReference type="EMBL" id="MTW03349.1"/>
    </source>
</evidence>
<dbReference type="Proteomes" id="UP000484015">
    <property type="component" value="Unassembled WGS sequence"/>
</dbReference>
<evidence type="ECO:0008006" key="3">
    <source>
        <dbReference type="Google" id="ProtNLM"/>
    </source>
</evidence>
<proteinExistence type="predicted"/>
<dbReference type="RefSeq" id="WP_155439726.1">
    <property type="nucleotide sequence ID" value="NZ_WNLA01000009.1"/>
</dbReference>
<comment type="caution">
    <text evidence="1">The sequence shown here is derived from an EMBL/GenBank/DDBJ whole genome shotgun (WGS) entry which is preliminary data.</text>
</comment>
<sequence length="297" mass="31841">MKLRKAICVAAILALCGCGKQRQVAAVPDAAASAPAASDSEQHRPDLSKYAELMQAVFGKDYRRDSGSAEVDLPDPEERNQTSKFLLTPVAMQVLADGTSVLVLNGEALDDNGTTMSAHGTPGLLSVYLLRKEAGQWKVWRRHENIDGLGSNGSIGSVKWTMLADGKPGLAIEHGGTWQGHTITLLSLYDVTAENVSDLVGAIKIHSDNTGWCGPATEKCWEVSGHWQFVRSNTGAAYDDLRVDFTGQEKIALAAVTDTETDVEPARKTVPITGSARYVFKDGGYQLANGENIVPDV</sequence>
<reference evidence="1 2" key="1">
    <citation type="submission" date="2019-11" db="EMBL/GenBank/DDBJ databases">
        <title>Type strains purchased from KCTC, JCM and DSMZ.</title>
        <authorList>
            <person name="Lu H."/>
        </authorList>
    </citation>
    <scope>NUCLEOTIDE SEQUENCE [LARGE SCALE GENOMIC DNA]</scope>
    <source>
        <strain evidence="1 2">KCTC 42409</strain>
    </source>
</reference>
<keyword evidence="2" id="KW-1185">Reference proteome</keyword>
<accession>A0A6L6Q1N5</accession>
<name>A0A6L6Q1N5_9BURK</name>
<dbReference type="PROSITE" id="PS51257">
    <property type="entry name" value="PROKAR_LIPOPROTEIN"/>
    <property type="match status" value="1"/>
</dbReference>
<dbReference type="OrthoDB" id="8753036at2"/>
<gene>
    <name evidence="1" type="ORF">GM668_14780</name>
</gene>
<dbReference type="EMBL" id="WNLA01000009">
    <property type="protein sequence ID" value="MTW03349.1"/>
    <property type="molecule type" value="Genomic_DNA"/>
</dbReference>